<feature type="transmembrane region" description="Helical" evidence="3">
    <location>
        <begin position="152"/>
        <end position="173"/>
    </location>
</feature>
<dbReference type="EMBL" id="JBHSMU010000009">
    <property type="protein sequence ID" value="MFC5459853.1"/>
    <property type="molecule type" value="Genomic_DNA"/>
</dbReference>
<dbReference type="Gene3D" id="3.30.70.270">
    <property type="match status" value="1"/>
</dbReference>
<dbReference type="Proteomes" id="UP001596050">
    <property type="component" value="Unassembled WGS sequence"/>
</dbReference>
<evidence type="ECO:0000256" key="2">
    <source>
        <dbReference type="ARBA" id="ARBA00034247"/>
    </source>
</evidence>
<evidence type="ECO:0000256" key="3">
    <source>
        <dbReference type="SAM" id="Phobius"/>
    </source>
</evidence>
<comment type="caution">
    <text evidence="5">The sequence shown here is derived from an EMBL/GenBank/DDBJ whole genome shotgun (WGS) entry which is preliminary data.</text>
</comment>
<feature type="transmembrane region" description="Helical" evidence="3">
    <location>
        <begin position="179"/>
        <end position="202"/>
    </location>
</feature>
<dbReference type="PANTHER" id="PTHR45138:SF9">
    <property type="entry name" value="DIGUANYLATE CYCLASE DGCM-RELATED"/>
    <property type="match status" value="1"/>
</dbReference>
<dbReference type="Pfam" id="PF00990">
    <property type="entry name" value="GGDEF"/>
    <property type="match status" value="1"/>
</dbReference>
<dbReference type="InterPro" id="IPR043128">
    <property type="entry name" value="Rev_trsase/Diguanyl_cyclase"/>
</dbReference>
<sequence length="383" mass="41151">MIELHTYMLAVGIGNLSFALLMAAYMGSTTPTPGLRTWMWARLAFGATQLLAYARPDTGMTVLAVIESAGWTAGLTLEVAAYASFFGYPQLRRHLLPVSSLALLLACAAPTAGFGQPQLMAVVSTVMGVGSLLVGAVLLHPRLPEATSLQRLIGANDAVFGGALALWGVIAMLDAAPAPWLQVLAYVAGYMLLIVNGFGFLLMSKERDDARMERLATTDDLTGLLNRRAFFARADAARMLAQRQGQPIALLMLDIDHFKQINDRFGHATGDEALLKFSTACCATLREYDILGRLGGEEFALVLPDTGLAGAHGAAERLRQEVMKTCVLTCGNHYTMTVSIGLVVIDPEEDLPSALARADHALYQAKHAGRNRVEADIGLRRHA</sequence>
<comment type="catalytic activity">
    <reaction evidence="2">
        <text>2 GTP = 3',3'-c-di-GMP + 2 diphosphate</text>
        <dbReference type="Rhea" id="RHEA:24898"/>
        <dbReference type="ChEBI" id="CHEBI:33019"/>
        <dbReference type="ChEBI" id="CHEBI:37565"/>
        <dbReference type="ChEBI" id="CHEBI:58805"/>
        <dbReference type="EC" id="2.7.7.65"/>
    </reaction>
</comment>
<keyword evidence="6" id="KW-1185">Reference proteome</keyword>
<feature type="transmembrane region" description="Helical" evidence="3">
    <location>
        <begin position="119"/>
        <end position="140"/>
    </location>
</feature>
<organism evidence="5 6">
    <name type="scientific">Massilia niabensis</name>
    <dbReference type="NCBI Taxonomy" id="544910"/>
    <lineage>
        <taxon>Bacteria</taxon>
        <taxon>Pseudomonadati</taxon>
        <taxon>Pseudomonadota</taxon>
        <taxon>Betaproteobacteria</taxon>
        <taxon>Burkholderiales</taxon>
        <taxon>Oxalobacteraceae</taxon>
        <taxon>Telluria group</taxon>
        <taxon>Massilia</taxon>
    </lineage>
</organism>
<evidence type="ECO:0000313" key="6">
    <source>
        <dbReference type="Proteomes" id="UP001596050"/>
    </source>
</evidence>
<evidence type="ECO:0000259" key="4">
    <source>
        <dbReference type="PROSITE" id="PS50887"/>
    </source>
</evidence>
<proteinExistence type="predicted"/>
<dbReference type="InterPro" id="IPR000160">
    <property type="entry name" value="GGDEF_dom"/>
</dbReference>
<dbReference type="NCBIfam" id="TIGR00254">
    <property type="entry name" value="GGDEF"/>
    <property type="match status" value="1"/>
</dbReference>
<feature type="transmembrane region" description="Helical" evidence="3">
    <location>
        <begin position="95"/>
        <end position="113"/>
    </location>
</feature>
<dbReference type="RefSeq" id="WP_379782114.1">
    <property type="nucleotide sequence ID" value="NZ_JBHSMU010000009.1"/>
</dbReference>
<feature type="transmembrane region" description="Helical" evidence="3">
    <location>
        <begin position="6"/>
        <end position="25"/>
    </location>
</feature>
<dbReference type="SMART" id="SM00267">
    <property type="entry name" value="GGDEF"/>
    <property type="match status" value="1"/>
</dbReference>
<keyword evidence="3" id="KW-0472">Membrane</keyword>
<accession>A0ABW0L227</accession>
<feature type="domain" description="GGDEF" evidence="4">
    <location>
        <begin position="246"/>
        <end position="378"/>
    </location>
</feature>
<evidence type="ECO:0000313" key="5">
    <source>
        <dbReference type="EMBL" id="MFC5459853.1"/>
    </source>
</evidence>
<dbReference type="InterPro" id="IPR029787">
    <property type="entry name" value="Nucleotide_cyclase"/>
</dbReference>
<reference evidence="6" key="1">
    <citation type="journal article" date="2019" name="Int. J. Syst. Evol. Microbiol.">
        <title>The Global Catalogue of Microorganisms (GCM) 10K type strain sequencing project: providing services to taxonomists for standard genome sequencing and annotation.</title>
        <authorList>
            <consortium name="The Broad Institute Genomics Platform"/>
            <consortium name="The Broad Institute Genome Sequencing Center for Infectious Disease"/>
            <person name="Wu L."/>
            <person name="Ma J."/>
        </authorList>
    </citation>
    <scope>NUCLEOTIDE SEQUENCE [LARGE SCALE GENOMIC DNA]</scope>
    <source>
        <strain evidence="6">KACC 12649</strain>
    </source>
</reference>
<dbReference type="PANTHER" id="PTHR45138">
    <property type="entry name" value="REGULATORY COMPONENTS OF SENSORY TRANSDUCTION SYSTEM"/>
    <property type="match status" value="1"/>
</dbReference>
<gene>
    <name evidence="5" type="ORF">ACFPN5_08535</name>
</gene>
<dbReference type="CDD" id="cd01949">
    <property type="entry name" value="GGDEF"/>
    <property type="match status" value="1"/>
</dbReference>
<dbReference type="EC" id="2.7.7.65" evidence="1"/>
<dbReference type="SUPFAM" id="SSF55073">
    <property type="entry name" value="Nucleotide cyclase"/>
    <property type="match status" value="1"/>
</dbReference>
<keyword evidence="3" id="KW-1133">Transmembrane helix</keyword>
<dbReference type="PROSITE" id="PS50887">
    <property type="entry name" value="GGDEF"/>
    <property type="match status" value="1"/>
</dbReference>
<dbReference type="InterPro" id="IPR050469">
    <property type="entry name" value="Diguanylate_Cyclase"/>
</dbReference>
<keyword evidence="3" id="KW-0812">Transmembrane</keyword>
<feature type="transmembrane region" description="Helical" evidence="3">
    <location>
        <begin position="60"/>
        <end position="83"/>
    </location>
</feature>
<evidence type="ECO:0000256" key="1">
    <source>
        <dbReference type="ARBA" id="ARBA00012528"/>
    </source>
</evidence>
<protein>
    <recommendedName>
        <fullName evidence="1">diguanylate cyclase</fullName>
        <ecNumber evidence="1">2.7.7.65</ecNumber>
    </recommendedName>
</protein>
<name>A0ABW0L227_9BURK</name>